<accession>A0A1N6EB17</accession>
<dbReference type="Proteomes" id="UP000185221">
    <property type="component" value="Unassembled WGS sequence"/>
</dbReference>
<dbReference type="EMBL" id="FSRC01000001">
    <property type="protein sequence ID" value="SIN80219.1"/>
    <property type="molecule type" value="Genomic_DNA"/>
</dbReference>
<keyword evidence="2" id="KW-1185">Reference proteome</keyword>
<evidence type="ECO:0000313" key="1">
    <source>
        <dbReference type="EMBL" id="SIN80219.1"/>
    </source>
</evidence>
<dbReference type="RefSeq" id="WP_143185906.1">
    <property type="nucleotide sequence ID" value="NZ_FSRC01000001.1"/>
</dbReference>
<name>A0A1N6EB17_9BACT</name>
<dbReference type="STRING" id="226505.SAMN05444394_1922"/>
<protein>
    <submittedName>
        <fullName evidence="1">Uncharacterized protein</fullName>
    </submittedName>
</protein>
<sequence>MLLKNSPAGFHLLCSDLEVLKNERTNLNFHLSIKDSKFLNYTDLDRFRLGHEVLFLSNILDKPNQETLQIGEKVTSEDIFPIVDFPKLKNQLAGFSGKITLLDSFKNVVFEFEDVDRIPEDLEEGFYEFKSNGKAISCYYLNEGSFRVPHIIVSLNLGLIYQDFVTNGTKEFHADFQRRSTVWRYILAEKFYEKFADLTILDLNSKELLFSKSEVQVSPTLKFSCLQSDIPIPLSSEEEYRFQLLDQYNPEKKTGKIVTKTLPKANADMIYPDPSKEGILYSHIFI</sequence>
<proteinExistence type="predicted"/>
<dbReference type="AlphaFoldDB" id="A0A1N6EB17"/>
<dbReference type="OrthoDB" id="654620at2"/>
<organism evidence="1 2">
    <name type="scientific">Algoriphagus halophilus</name>
    <dbReference type="NCBI Taxonomy" id="226505"/>
    <lineage>
        <taxon>Bacteria</taxon>
        <taxon>Pseudomonadati</taxon>
        <taxon>Bacteroidota</taxon>
        <taxon>Cytophagia</taxon>
        <taxon>Cytophagales</taxon>
        <taxon>Cyclobacteriaceae</taxon>
        <taxon>Algoriphagus</taxon>
    </lineage>
</organism>
<gene>
    <name evidence="1" type="ORF">SAMN05444394_1922</name>
</gene>
<reference evidence="2" key="1">
    <citation type="submission" date="2016-11" db="EMBL/GenBank/DDBJ databases">
        <authorList>
            <person name="Varghese N."/>
            <person name="Submissions S."/>
        </authorList>
    </citation>
    <scope>NUCLEOTIDE SEQUENCE [LARGE SCALE GENOMIC DNA]</scope>
    <source>
        <strain evidence="2">DSM 15292</strain>
    </source>
</reference>
<evidence type="ECO:0000313" key="2">
    <source>
        <dbReference type="Proteomes" id="UP000185221"/>
    </source>
</evidence>